<accession>A0AAE3IEH3</accession>
<protein>
    <recommendedName>
        <fullName evidence="3">Ribbon-helix-helix protein CopG domain-containing protein</fullName>
    </recommendedName>
</protein>
<organism evidence="1 2">
    <name type="scientific">Hominimerdicola aceti</name>
    <dbReference type="NCBI Taxonomy" id="2981726"/>
    <lineage>
        <taxon>Bacteria</taxon>
        <taxon>Bacillati</taxon>
        <taxon>Bacillota</taxon>
        <taxon>Clostridia</taxon>
        <taxon>Eubacteriales</taxon>
        <taxon>Oscillospiraceae</taxon>
        <taxon>Hominimerdicola</taxon>
    </lineage>
</organism>
<dbReference type="EMBL" id="JAOQJZ010000001">
    <property type="protein sequence ID" value="MCU6704365.1"/>
    <property type="molecule type" value="Genomic_DNA"/>
</dbReference>
<comment type="caution">
    <text evidence="1">The sequence shown here is derived from an EMBL/GenBank/DDBJ whole genome shotgun (WGS) entry which is preliminary data.</text>
</comment>
<evidence type="ECO:0000313" key="2">
    <source>
        <dbReference type="Proteomes" id="UP001208131"/>
    </source>
</evidence>
<evidence type="ECO:0000313" key="1">
    <source>
        <dbReference type="EMBL" id="MCU6704365.1"/>
    </source>
</evidence>
<gene>
    <name evidence="1" type="ORF">OCV57_00280</name>
</gene>
<sequence>MNEKNQRKKIEYNTKYNKENYVNFSLKIKPELNNKIVNYCKSNDISRPEFLERAIEALNHNI</sequence>
<evidence type="ECO:0008006" key="3">
    <source>
        <dbReference type="Google" id="ProtNLM"/>
    </source>
</evidence>
<dbReference type="AlphaFoldDB" id="A0AAE3IEH3"/>
<reference evidence="1 2" key="1">
    <citation type="journal article" date="2021" name="ISME Commun">
        <title>Automated analysis of genomic sequences facilitates high-throughput and comprehensive description of bacteria.</title>
        <authorList>
            <person name="Hitch T.C.A."/>
        </authorList>
    </citation>
    <scope>NUCLEOTIDE SEQUENCE [LARGE SCALE GENOMIC DNA]</scope>
    <source>
        <strain evidence="1 2">Sanger_31</strain>
    </source>
</reference>
<dbReference type="RefSeq" id="WP_267300121.1">
    <property type="nucleotide sequence ID" value="NZ_JAOQJZ010000001.1"/>
</dbReference>
<keyword evidence="2" id="KW-1185">Reference proteome</keyword>
<dbReference type="Proteomes" id="UP001208131">
    <property type="component" value="Unassembled WGS sequence"/>
</dbReference>
<name>A0AAE3IEH3_9FIRM</name>
<proteinExistence type="predicted"/>